<comment type="caution">
    <text evidence="4">The sequence shown here is derived from an EMBL/GenBank/DDBJ whole genome shotgun (WGS) entry which is preliminary data.</text>
</comment>
<evidence type="ECO:0000256" key="2">
    <source>
        <dbReference type="SAM" id="Phobius"/>
    </source>
</evidence>
<keyword evidence="2" id="KW-1133">Transmembrane helix</keyword>
<organism evidence="4 5">
    <name type="scientific">Halteria grandinella</name>
    <dbReference type="NCBI Taxonomy" id="5974"/>
    <lineage>
        <taxon>Eukaryota</taxon>
        <taxon>Sar</taxon>
        <taxon>Alveolata</taxon>
        <taxon>Ciliophora</taxon>
        <taxon>Intramacronucleata</taxon>
        <taxon>Spirotrichea</taxon>
        <taxon>Stichotrichia</taxon>
        <taxon>Sporadotrichida</taxon>
        <taxon>Halteriidae</taxon>
        <taxon>Halteria</taxon>
    </lineage>
</organism>
<dbReference type="Proteomes" id="UP000785679">
    <property type="component" value="Unassembled WGS sequence"/>
</dbReference>
<evidence type="ECO:0000256" key="1">
    <source>
        <dbReference type="SAM" id="Coils"/>
    </source>
</evidence>
<proteinExistence type="predicted"/>
<dbReference type="AlphaFoldDB" id="A0A8J8NP83"/>
<feature type="signal peptide" evidence="3">
    <location>
        <begin position="1"/>
        <end position="19"/>
    </location>
</feature>
<keyword evidence="1" id="KW-0175">Coiled coil</keyword>
<keyword evidence="3" id="KW-0732">Signal</keyword>
<evidence type="ECO:0000256" key="3">
    <source>
        <dbReference type="SAM" id="SignalP"/>
    </source>
</evidence>
<feature type="coiled-coil region" evidence="1">
    <location>
        <begin position="109"/>
        <end position="238"/>
    </location>
</feature>
<keyword evidence="5" id="KW-1185">Reference proteome</keyword>
<dbReference type="Gene3D" id="1.20.5.490">
    <property type="entry name" value="Single helix bin"/>
    <property type="match status" value="1"/>
</dbReference>
<keyword evidence="2" id="KW-0472">Membrane</keyword>
<sequence length="380" mass="42575">MKIKLSIVAIAFLAVTVHCENLEQQYKDIISNLDNALSTIAYDRDQTSSYWGDGNLRDRQTSVYRQVSTAKSIINNIKESGVVDDEALLRCQQEKVALTSQKGQCDTKVIDLTQTKNDLENAKSKCEAQVNDLKNASDILQATNSQCLANLELVQKEKAQIESEKNSQIYDLKSQIQEKDSEIQCLESTINMAQSELHDSIKDLEQANNSISTLKSEIAVLEIQISNFTDEIQLMKEEATSQGLIIDDLKYSQVQSIENIEELNSKLVVLQSHLNATTQTLAKVSLNYGTQLDLIQKQNYDLQANLTQSKLSDQGTTEELIKALNYIEFAHYVIFFLGAFIIGISAYFICIHRRFLKSKVNNGDYVPATSINQLGNPTLA</sequence>
<dbReference type="EMBL" id="RRYP01011424">
    <property type="protein sequence ID" value="TNV77741.1"/>
    <property type="molecule type" value="Genomic_DNA"/>
</dbReference>
<name>A0A8J8NP83_HALGN</name>
<keyword evidence="2" id="KW-0812">Transmembrane</keyword>
<feature type="chain" id="PRO_5035279398" evidence="3">
    <location>
        <begin position="20"/>
        <end position="380"/>
    </location>
</feature>
<reference evidence="4" key="1">
    <citation type="submission" date="2019-06" db="EMBL/GenBank/DDBJ databases">
        <authorList>
            <person name="Zheng W."/>
        </authorList>
    </citation>
    <scope>NUCLEOTIDE SEQUENCE</scope>
    <source>
        <strain evidence="4">QDHG01</strain>
    </source>
</reference>
<gene>
    <name evidence="4" type="ORF">FGO68_gene9616</name>
</gene>
<accession>A0A8J8NP83</accession>
<evidence type="ECO:0000313" key="4">
    <source>
        <dbReference type="EMBL" id="TNV77741.1"/>
    </source>
</evidence>
<protein>
    <submittedName>
        <fullName evidence="4">Uncharacterized protein</fullName>
    </submittedName>
</protein>
<feature type="transmembrane region" description="Helical" evidence="2">
    <location>
        <begin position="329"/>
        <end position="350"/>
    </location>
</feature>
<evidence type="ECO:0000313" key="5">
    <source>
        <dbReference type="Proteomes" id="UP000785679"/>
    </source>
</evidence>